<proteinExistence type="predicted"/>
<gene>
    <name evidence="1" type="primary">87</name>
    <name evidence="1" type="ORF">PBI_BALOO_87</name>
</gene>
<name>A0A2P1CCX7_9CAUD</name>
<dbReference type="Proteomes" id="UP000241655">
    <property type="component" value="Segment"/>
</dbReference>
<dbReference type="EMBL" id="MG920059">
    <property type="protein sequence ID" value="AVJ49092.1"/>
    <property type="molecule type" value="Genomic_DNA"/>
</dbReference>
<evidence type="ECO:0000313" key="1">
    <source>
        <dbReference type="EMBL" id="AVJ49092.1"/>
    </source>
</evidence>
<accession>A0A2P1CCX7</accession>
<sequence length="62" mass="6637">MAAITIPEPSVIRDAVIAYGVMDANDIDGVAQLAADAMVNDRYGDVTLDSAVSDAYDEWFDL</sequence>
<organism evidence="1 2">
    <name type="scientific">Mycobacterium phage Baloo</name>
    <dbReference type="NCBI Taxonomy" id="2099645"/>
    <lineage>
        <taxon>Viruses</taxon>
        <taxon>Duplodnaviria</taxon>
        <taxon>Heunggongvirae</taxon>
        <taxon>Uroviricota</taxon>
        <taxon>Caudoviricetes</taxon>
        <taxon>Bclasvirinae</taxon>
        <taxon>Pipefishvirus</taxon>
        <taxon>Pipefishvirus athena</taxon>
    </lineage>
</organism>
<reference evidence="1 2" key="1">
    <citation type="submission" date="2018-02" db="EMBL/GenBank/DDBJ databases">
        <authorList>
            <person name="Ng W.L."/>
            <person name="Stoner T.H."/>
            <person name="Russell D.A."/>
            <person name="Garlena R.A."/>
            <person name="Stoner T.H."/>
            <person name="Pope W.H."/>
            <person name="Jacobs-Sera D."/>
            <person name="Hatfull G.F."/>
        </authorList>
    </citation>
    <scope>NUCLEOTIDE SEQUENCE [LARGE SCALE GENOMIC DNA]</scope>
</reference>
<evidence type="ECO:0000313" key="2">
    <source>
        <dbReference type="Proteomes" id="UP000241655"/>
    </source>
</evidence>
<protein>
    <submittedName>
        <fullName evidence="1">Uncharacterized protein</fullName>
    </submittedName>
</protein>